<reference evidence="1" key="1">
    <citation type="journal article" date="2015" name="Nature">
        <title>Complex archaea that bridge the gap between prokaryotes and eukaryotes.</title>
        <authorList>
            <person name="Spang A."/>
            <person name="Saw J.H."/>
            <person name="Jorgensen S.L."/>
            <person name="Zaremba-Niedzwiedzka K."/>
            <person name="Martijn J."/>
            <person name="Lind A.E."/>
            <person name="van Eijk R."/>
            <person name="Schleper C."/>
            <person name="Guy L."/>
            <person name="Ettema T.J."/>
        </authorList>
    </citation>
    <scope>NUCLEOTIDE SEQUENCE</scope>
</reference>
<gene>
    <name evidence="1" type="ORF">LCGC14_1576620</name>
</gene>
<proteinExistence type="predicted"/>
<name>A0A0F9KZ51_9ZZZZ</name>
<accession>A0A0F9KZ51</accession>
<dbReference type="AlphaFoldDB" id="A0A0F9KZ51"/>
<organism evidence="1">
    <name type="scientific">marine sediment metagenome</name>
    <dbReference type="NCBI Taxonomy" id="412755"/>
    <lineage>
        <taxon>unclassified sequences</taxon>
        <taxon>metagenomes</taxon>
        <taxon>ecological metagenomes</taxon>
    </lineage>
</organism>
<sequence length="95" mass="11151">MKADTPIALANLTQMTEDERELLVNRIRERRLAPVRAYEELTAAQALVRKDKLEEMWTKQMTMFCKDLARADKAMETLEKRSTRLRAIKLEVEDL</sequence>
<comment type="caution">
    <text evidence="1">The sequence shown here is derived from an EMBL/GenBank/DDBJ whole genome shotgun (WGS) entry which is preliminary data.</text>
</comment>
<dbReference type="EMBL" id="LAZR01012357">
    <property type="protein sequence ID" value="KKM27248.1"/>
    <property type="molecule type" value="Genomic_DNA"/>
</dbReference>
<protein>
    <submittedName>
        <fullName evidence="1">Uncharacterized protein</fullName>
    </submittedName>
</protein>
<evidence type="ECO:0000313" key="1">
    <source>
        <dbReference type="EMBL" id="KKM27248.1"/>
    </source>
</evidence>